<dbReference type="Proteomes" id="UP000789396">
    <property type="component" value="Unassembled WGS sequence"/>
</dbReference>
<feature type="region of interest" description="Disordered" evidence="4">
    <location>
        <begin position="1"/>
        <end position="22"/>
    </location>
</feature>
<comment type="caution">
    <text evidence="5">The sequence shown here is derived from an EMBL/GenBank/DDBJ whole genome shotgun (WGS) entry which is preliminary data.</text>
</comment>
<accession>A0A9N9HVN2</accession>
<dbReference type="GO" id="GO:0005737">
    <property type="term" value="C:cytoplasm"/>
    <property type="evidence" value="ECO:0007669"/>
    <property type="project" value="UniProtKB-SubCell"/>
</dbReference>
<dbReference type="GO" id="GO:0007266">
    <property type="term" value="P:Rho protein signal transduction"/>
    <property type="evidence" value="ECO:0007669"/>
    <property type="project" value="InterPro"/>
</dbReference>
<dbReference type="InterPro" id="IPR000406">
    <property type="entry name" value="Rho_GDI"/>
</dbReference>
<evidence type="ECO:0000256" key="3">
    <source>
        <dbReference type="ARBA" id="ARBA00022490"/>
    </source>
</evidence>
<dbReference type="GO" id="GO:0005094">
    <property type="term" value="F:Rho GDP-dissociation inhibitor activity"/>
    <property type="evidence" value="ECO:0007669"/>
    <property type="project" value="InterPro"/>
</dbReference>
<comment type="subcellular location">
    <subcellularLocation>
        <location evidence="1">Cytoplasm</location>
    </subcellularLocation>
</comment>
<reference evidence="5" key="1">
    <citation type="submission" date="2021-06" db="EMBL/GenBank/DDBJ databases">
        <authorList>
            <person name="Kallberg Y."/>
            <person name="Tangrot J."/>
            <person name="Rosling A."/>
        </authorList>
    </citation>
    <scope>NUCLEOTIDE SEQUENCE</scope>
    <source>
        <strain evidence="5">IN212</strain>
    </source>
</reference>
<proteinExistence type="inferred from homology"/>
<evidence type="ECO:0000256" key="2">
    <source>
        <dbReference type="ARBA" id="ARBA00009758"/>
    </source>
</evidence>
<dbReference type="InterPro" id="IPR014756">
    <property type="entry name" value="Ig_E-set"/>
</dbReference>
<name>A0A9N9HVN2_9GLOM</name>
<dbReference type="Pfam" id="PF02115">
    <property type="entry name" value="Rho_GDI"/>
    <property type="match status" value="1"/>
</dbReference>
<keyword evidence="6" id="KW-1185">Reference proteome</keyword>
<evidence type="ECO:0000313" key="5">
    <source>
        <dbReference type="EMBL" id="CAG8708841.1"/>
    </source>
</evidence>
<dbReference type="EMBL" id="CAJVPZ010021838">
    <property type="protein sequence ID" value="CAG8708841.1"/>
    <property type="molecule type" value="Genomic_DNA"/>
</dbReference>
<evidence type="ECO:0000313" key="6">
    <source>
        <dbReference type="Proteomes" id="UP000789396"/>
    </source>
</evidence>
<dbReference type="AlphaFoldDB" id="A0A9N9HVN2"/>
<gene>
    <name evidence="5" type="ORF">RFULGI_LOCUS10727</name>
</gene>
<dbReference type="InterPro" id="IPR024792">
    <property type="entry name" value="RhoGDI_dom_sf"/>
</dbReference>
<dbReference type="OrthoDB" id="1683373at2759"/>
<evidence type="ECO:0000256" key="1">
    <source>
        <dbReference type="ARBA" id="ARBA00004496"/>
    </source>
</evidence>
<evidence type="ECO:0000256" key="4">
    <source>
        <dbReference type="SAM" id="MobiDB-lite"/>
    </source>
</evidence>
<comment type="similarity">
    <text evidence="2">Belongs to the Rho GDI family.</text>
</comment>
<dbReference type="SUPFAM" id="SSF81296">
    <property type="entry name" value="E set domains"/>
    <property type="match status" value="1"/>
</dbReference>
<dbReference type="Gene3D" id="2.70.50.30">
    <property type="entry name" value="Coagulation Factor XIII, subunit A, domain 1"/>
    <property type="match status" value="1"/>
</dbReference>
<organism evidence="5 6">
    <name type="scientific">Racocetra fulgida</name>
    <dbReference type="NCBI Taxonomy" id="60492"/>
    <lineage>
        <taxon>Eukaryota</taxon>
        <taxon>Fungi</taxon>
        <taxon>Fungi incertae sedis</taxon>
        <taxon>Mucoromycota</taxon>
        <taxon>Glomeromycotina</taxon>
        <taxon>Glomeromycetes</taxon>
        <taxon>Diversisporales</taxon>
        <taxon>Gigasporaceae</taxon>
        <taxon>Racocetra</taxon>
    </lineage>
</organism>
<keyword evidence="3" id="KW-0963">Cytoplasm</keyword>
<sequence>MSSTADQDELAPSQTPGYKVGEKKTIDEYNSMDTTDESLKRWKASLGLGKSTGKQALENVKNRPFVIKEGVEYQMKEMIGSYGPSDEPYEKKVGLHLWSRCGNNK</sequence>
<protein>
    <submittedName>
        <fullName evidence="5">12295_t:CDS:1</fullName>
    </submittedName>
</protein>